<evidence type="ECO:0000256" key="4">
    <source>
        <dbReference type="ARBA" id="ARBA00022857"/>
    </source>
</evidence>
<proteinExistence type="inferred from homology"/>
<dbReference type="PANTHER" id="PTHR32338">
    <property type="entry name" value="N-ACETYL-GAMMA-GLUTAMYL-PHOSPHATE REDUCTASE, CHLOROPLASTIC-RELATED-RELATED"/>
    <property type="match status" value="1"/>
</dbReference>
<dbReference type="Pfam" id="PF01118">
    <property type="entry name" value="Semialdhyde_dh"/>
    <property type="match status" value="1"/>
</dbReference>
<dbReference type="GO" id="GO:0003942">
    <property type="term" value="F:N-acetyl-gamma-glutamyl-phosphate reductase activity"/>
    <property type="evidence" value="ECO:0007669"/>
    <property type="project" value="UniProtKB-UniRule"/>
</dbReference>
<dbReference type="SUPFAM" id="SSF51735">
    <property type="entry name" value="NAD(P)-binding Rossmann-fold domains"/>
    <property type="match status" value="1"/>
</dbReference>
<keyword evidence="7" id="KW-0963">Cytoplasm</keyword>
<keyword evidence="11" id="KW-1185">Reference proteome</keyword>
<dbReference type="InterPro" id="IPR050085">
    <property type="entry name" value="AGPR"/>
</dbReference>
<comment type="function">
    <text evidence="7">Catalyzes the NADPH-dependent reduction of N-acetyl-5-glutamyl phosphate to yield N-acetyl-L-glutamate 5-semialdehyde.</text>
</comment>
<evidence type="ECO:0000256" key="1">
    <source>
        <dbReference type="ARBA" id="ARBA00004862"/>
    </source>
</evidence>
<organism evidence="10 11">
    <name type="scientific">Gehongia tenuis</name>
    <dbReference type="NCBI Taxonomy" id="2763655"/>
    <lineage>
        <taxon>Bacteria</taxon>
        <taxon>Bacillati</taxon>
        <taxon>Bacillota</taxon>
        <taxon>Clostridia</taxon>
        <taxon>Christensenellales</taxon>
        <taxon>Christensenellaceae</taxon>
        <taxon>Gehongia</taxon>
    </lineage>
</organism>
<dbReference type="RefSeq" id="WP_249314679.1">
    <property type="nucleotide sequence ID" value="NZ_JACRSR010000001.1"/>
</dbReference>
<dbReference type="NCBIfam" id="TIGR01850">
    <property type="entry name" value="argC"/>
    <property type="match status" value="1"/>
</dbReference>
<feature type="active site" evidence="7 8">
    <location>
        <position position="149"/>
    </location>
</feature>
<comment type="subcellular location">
    <subcellularLocation>
        <location evidence="7">Cytoplasm</location>
    </subcellularLocation>
</comment>
<accession>A0A926D2S9</accession>
<dbReference type="CDD" id="cd17895">
    <property type="entry name" value="AGPR_1_N"/>
    <property type="match status" value="1"/>
</dbReference>
<evidence type="ECO:0000259" key="9">
    <source>
        <dbReference type="SMART" id="SM00859"/>
    </source>
</evidence>
<sequence length="344" mass="37576">MIKASIIGATGYVGIELIRILAGHPAVTLVHLVSQSFEGQKIGEAYPHLAARCETLEGMNFEKIGGDSDVIFTALPHGASAETIQKLAPYGKKIIDLSADFRYDDVATYEAWYKVKHPAPELMRQAVYGLPELHRAEIQKCQIVGNPGCYTTCSILGLAPAVQKGFIDPDSIIIDAKSGVTGAGRKPSTDLHFSEVNESFKAYGVGTHRHTSEIEQEISKLAGKPVVLSFSPHLIPIQRGILATIYAKLTGEIAHGDFVRLYQEFYKDEPFVQIEEKGLPQIKYVRGTNLCRIGFVVDPRTNRVVIVSVIDNLVKGAAGQAVENMNLLFGLPETAGLDNSPWYL</sequence>
<evidence type="ECO:0000256" key="8">
    <source>
        <dbReference type="PROSITE-ProRule" id="PRU10010"/>
    </source>
</evidence>
<evidence type="ECO:0000256" key="3">
    <source>
        <dbReference type="ARBA" id="ARBA00022605"/>
    </source>
</evidence>
<dbReference type="InterPro" id="IPR000706">
    <property type="entry name" value="AGPR_type-1"/>
</dbReference>
<comment type="similarity">
    <text evidence="7">Belongs to the NAGSA dehydrogenase family. Type 1 subfamily.</text>
</comment>
<comment type="caution">
    <text evidence="10">The sequence shown here is derived from an EMBL/GenBank/DDBJ whole genome shotgun (WGS) entry which is preliminary data.</text>
</comment>
<dbReference type="Pfam" id="PF22698">
    <property type="entry name" value="Semialdhyde_dhC_1"/>
    <property type="match status" value="1"/>
</dbReference>
<keyword evidence="3 7" id="KW-0028">Amino-acid biosynthesis</keyword>
<evidence type="ECO:0000313" key="11">
    <source>
        <dbReference type="Proteomes" id="UP000623172"/>
    </source>
</evidence>
<comment type="pathway">
    <text evidence="1 7">Amino-acid biosynthesis; L-arginine biosynthesis; N(2)-acetyl-L-ornithine from L-glutamate: step 3/4.</text>
</comment>
<dbReference type="InterPro" id="IPR023013">
    <property type="entry name" value="AGPR_AS"/>
</dbReference>
<reference evidence="10" key="1">
    <citation type="submission" date="2020-08" db="EMBL/GenBank/DDBJ databases">
        <title>Genome public.</title>
        <authorList>
            <person name="Liu C."/>
            <person name="Sun Q."/>
        </authorList>
    </citation>
    <scope>NUCLEOTIDE SEQUENCE</scope>
    <source>
        <strain evidence="10">NSJ-53</strain>
    </source>
</reference>
<dbReference type="InterPro" id="IPR000534">
    <property type="entry name" value="Semialdehyde_DH_NAD-bd"/>
</dbReference>
<evidence type="ECO:0000313" key="10">
    <source>
        <dbReference type="EMBL" id="MBC8530708.1"/>
    </source>
</evidence>
<dbReference type="PANTHER" id="PTHR32338:SF10">
    <property type="entry name" value="N-ACETYL-GAMMA-GLUTAMYL-PHOSPHATE REDUCTASE, CHLOROPLASTIC-RELATED"/>
    <property type="match status" value="1"/>
</dbReference>
<dbReference type="FunFam" id="3.30.360.10:FF:000014">
    <property type="entry name" value="N-acetyl-gamma-glutamyl-phosphate reductase"/>
    <property type="match status" value="1"/>
</dbReference>
<protein>
    <recommendedName>
        <fullName evidence="7">N-acetyl-gamma-glutamyl-phosphate reductase</fullName>
        <shortName evidence="7">AGPR</shortName>
        <ecNumber evidence="7">1.2.1.38</ecNumber>
    </recommendedName>
    <alternativeName>
        <fullName evidence="7">N-acetyl-glutamate semialdehyde dehydrogenase</fullName>
        <shortName evidence="7">NAGSA dehydrogenase</shortName>
    </alternativeName>
</protein>
<dbReference type="AlphaFoldDB" id="A0A926D2S9"/>
<comment type="catalytic activity">
    <reaction evidence="6 7">
        <text>N-acetyl-L-glutamate 5-semialdehyde + phosphate + NADP(+) = N-acetyl-L-glutamyl 5-phosphate + NADPH + H(+)</text>
        <dbReference type="Rhea" id="RHEA:21588"/>
        <dbReference type="ChEBI" id="CHEBI:15378"/>
        <dbReference type="ChEBI" id="CHEBI:29123"/>
        <dbReference type="ChEBI" id="CHEBI:43474"/>
        <dbReference type="ChEBI" id="CHEBI:57783"/>
        <dbReference type="ChEBI" id="CHEBI:57936"/>
        <dbReference type="ChEBI" id="CHEBI:58349"/>
        <dbReference type="EC" id="1.2.1.38"/>
    </reaction>
</comment>
<dbReference type="GO" id="GO:0005737">
    <property type="term" value="C:cytoplasm"/>
    <property type="evidence" value="ECO:0007669"/>
    <property type="project" value="UniProtKB-SubCell"/>
</dbReference>
<dbReference type="GO" id="GO:0051287">
    <property type="term" value="F:NAD binding"/>
    <property type="evidence" value="ECO:0007669"/>
    <property type="project" value="InterPro"/>
</dbReference>
<evidence type="ECO:0000256" key="5">
    <source>
        <dbReference type="ARBA" id="ARBA00023002"/>
    </source>
</evidence>
<gene>
    <name evidence="7" type="primary">argC</name>
    <name evidence="10" type="ORF">H8696_02480</name>
</gene>
<dbReference type="InterPro" id="IPR036291">
    <property type="entry name" value="NAD(P)-bd_dom_sf"/>
</dbReference>
<dbReference type="CDD" id="cd23934">
    <property type="entry name" value="AGPR_1_C"/>
    <property type="match status" value="1"/>
</dbReference>
<dbReference type="HAMAP" id="MF_00150">
    <property type="entry name" value="ArgC_type1"/>
    <property type="match status" value="1"/>
</dbReference>
<evidence type="ECO:0000256" key="2">
    <source>
        <dbReference type="ARBA" id="ARBA00022571"/>
    </source>
</evidence>
<keyword evidence="5 7" id="KW-0560">Oxidoreductase</keyword>
<feature type="domain" description="Semialdehyde dehydrogenase NAD-binding" evidence="9">
    <location>
        <begin position="3"/>
        <end position="141"/>
    </location>
</feature>
<dbReference type="SMART" id="SM00859">
    <property type="entry name" value="Semialdhyde_dh"/>
    <property type="match status" value="1"/>
</dbReference>
<dbReference type="EMBL" id="JACRSR010000001">
    <property type="protein sequence ID" value="MBC8530708.1"/>
    <property type="molecule type" value="Genomic_DNA"/>
</dbReference>
<evidence type="ECO:0000256" key="6">
    <source>
        <dbReference type="ARBA" id="ARBA00050557"/>
    </source>
</evidence>
<dbReference type="Gene3D" id="3.30.360.10">
    <property type="entry name" value="Dihydrodipicolinate Reductase, domain 2"/>
    <property type="match status" value="1"/>
</dbReference>
<dbReference type="Gene3D" id="3.40.50.720">
    <property type="entry name" value="NAD(P)-binding Rossmann-like Domain"/>
    <property type="match status" value="1"/>
</dbReference>
<dbReference type="InterPro" id="IPR058924">
    <property type="entry name" value="AGPR_dimerisation_dom"/>
</dbReference>
<dbReference type="SUPFAM" id="SSF55347">
    <property type="entry name" value="Glyceraldehyde-3-phosphate dehydrogenase-like, C-terminal domain"/>
    <property type="match status" value="1"/>
</dbReference>
<name>A0A926D2S9_9FIRM</name>
<dbReference type="GO" id="GO:0070401">
    <property type="term" value="F:NADP+ binding"/>
    <property type="evidence" value="ECO:0007669"/>
    <property type="project" value="InterPro"/>
</dbReference>
<keyword evidence="4 7" id="KW-0521">NADP</keyword>
<dbReference type="GO" id="GO:0006526">
    <property type="term" value="P:L-arginine biosynthetic process"/>
    <property type="evidence" value="ECO:0007669"/>
    <property type="project" value="UniProtKB-UniRule"/>
</dbReference>
<dbReference type="PROSITE" id="PS01224">
    <property type="entry name" value="ARGC"/>
    <property type="match status" value="1"/>
</dbReference>
<dbReference type="Proteomes" id="UP000623172">
    <property type="component" value="Unassembled WGS sequence"/>
</dbReference>
<evidence type="ECO:0000256" key="7">
    <source>
        <dbReference type="HAMAP-Rule" id="MF_00150"/>
    </source>
</evidence>
<dbReference type="EC" id="1.2.1.38" evidence="7"/>
<keyword evidence="2 7" id="KW-0055">Arginine biosynthesis</keyword>